<evidence type="ECO:0000313" key="3">
    <source>
        <dbReference type="Proteomes" id="UP000257479"/>
    </source>
</evidence>
<dbReference type="EMBL" id="DMNG01000150">
    <property type="protein sequence ID" value="HAN24653.1"/>
    <property type="molecule type" value="Genomic_DNA"/>
</dbReference>
<evidence type="ECO:0000256" key="1">
    <source>
        <dbReference type="SAM" id="MobiDB-lite"/>
    </source>
</evidence>
<comment type="caution">
    <text evidence="2">The sequence shown here is derived from an EMBL/GenBank/DDBJ whole genome shotgun (WGS) entry which is preliminary data.</text>
</comment>
<dbReference type="GO" id="GO:0008168">
    <property type="term" value="F:methyltransferase activity"/>
    <property type="evidence" value="ECO:0007669"/>
    <property type="project" value="UniProtKB-KW"/>
</dbReference>
<feature type="non-terminal residue" evidence="2">
    <location>
        <position position="29"/>
    </location>
</feature>
<protein>
    <submittedName>
        <fullName evidence="2">tRNA (Guanosine(46)-N7)-methyltransferase TrmB</fullName>
    </submittedName>
</protein>
<dbReference type="Proteomes" id="UP000257479">
    <property type="component" value="Unassembled WGS sequence"/>
</dbReference>
<feature type="region of interest" description="Disordered" evidence="1">
    <location>
        <begin position="1"/>
        <end position="29"/>
    </location>
</feature>
<dbReference type="GO" id="GO:0032259">
    <property type="term" value="P:methylation"/>
    <property type="evidence" value="ECO:0007669"/>
    <property type="project" value="UniProtKB-KW"/>
</dbReference>
<name>A0A3C1KDV2_9MICO</name>
<keyword evidence="2" id="KW-0489">Methyltransferase</keyword>
<sequence>MTDPAPVFRDSPVSFVRRGGRMSDAQTRA</sequence>
<accession>A0A3C1KDV2</accession>
<evidence type="ECO:0000313" key="2">
    <source>
        <dbReference type="EMBL" id="HAN24653.1"/>
    </source>
</evidence>
<keyword evidence="2" id="KW-0808">Transferase</keyword>
<dbReference type="AlphaFoldDB" id="A0A3C1KDV2"/>
<reference evidence="2 3" key="1">
    <citation type="journal article" date="2018" name="Nat. Biotechnol.">
        <title>A standardized bacterial taxonomy based on genome phylogeny substantially revises the tree of life.</title>
        <authorList>
            <person name="Parks D.H."/>
            <person name="Chuvochina M."/>
            <person name="Waite D.W."/>
            <person name="Rinke C."/>
            <person name="Skarshewski A."/>
            <person name="Chaumeil P.A."/>
            <person name="Hugenholtz P."/>
        </authorList>
    </citation>
    <scope>NUCLEOTIDE SEQUENCE [LARGE SCALE GENOMIC DNA]</scope>
    <source>
        <strain evidence="2">UBA9152</strain>
    </source>
</reference>
<proteinExistence type="predicted"/>
<organism evidence="2 3">
    <name type="scientific">Microbacterium ginsengisoli</name>
    <dbReference type="NCBI Taxonomy" id="400772"/>
    <lineage>
        <taxon>Bacteria</taxon>
        <taxon>Bacillati</taxon>
        <taxon>Actinomycetota</taxon>
        <taxon>Actinomycetes</taxon>
        <taxon>Micrococcales</taxon>
        <taxon>Microbacteriaceae</taxon>
        <taxon>Microbacterium</taxon>
    </lineage>
</organism>
<gene>
    <name evidence="2" type="ORF">DCP95_08790</name>
</gene>